<feature type="domain" description="AATF leucine zipper-containing" evidence="4">
    <location>
        <begin position="170"/>
        <end position="341"/>
    </location>
</feature>
<accession>A0A0V0G9L0</accession>
<dbReference type="PANTHER" id="PTHR15565">
    <property type="entry name" value="AATF PROTEIN APOPTOSIS ANTAGONIZING TRANSCRIPTION FACTOR"/>
    <property type="match status" value="1"/>
</dbReference>
<dbReference type="GO" id="GO:0005730">
    <property type="term" value="C:nucleolus"/>
    <property type="evidence" value="ECO:0007669"/>
    <property type="project" value="TreeGrafter"/>
</dbReference>
<feature type="region of interest" description="Disordered" evidence="2">
    <location>
        <begin position="390"/>
        <end position="409"/>
    </location>
</feature>
<feature type="compositionally biased region" description="Acidic residues" evidence="2">
    <location>
        <begin position="113"/>
        <end position="138"/>
    </location>
</feature>
<comment type="similarity">
    <text evidence="1">Belongs to the AATF family.</text>
</comment>
<evidence type="ECO:0000256" key="2">
    <source>
        <dbReference type="SAM" id="MobiDB-lite"/>
    </source>
</evidence>
<evidence type="ECO:0000256" key="1">
    <source>
        <dbReference type="ARBA" id="ARBA00008966"/>
    </source>
</evidence>
<dbReference type="InterPro" id="IPR012617">
    <property type="entry name" value="AATF_C"/>
</dbReference>
<feature type="compositionally biased region" description="Acidic residues" evidence="2">
    <location>
        <begin position="285"/>
        <end position="296"/>
    </location>
</feature>
<dbReference type="AlphaFoldDB" id="A0A0V0G9L0"/>
<feature type="non-terminal residue" evidence="5">
    <location>
        <position position="1"/>
    </location>
</feature>
<dbReference type="PANTHER" id="PTHR15565:SF0">
    <property type="entry name" value="PROTEIN AATF"/>
    <property type="match status" value="1"/>
</dbReference>
<dbReference type="Pfam" id="PF13339">
    <property type="entry name" value="AATF-Che1"/>
    <property type="match status" value="1"/>
</dbReference>
<evidence type="ECO:0000259" key="3">
    <source>
        <dbReference type="Pfam" id="PF08164"/>
    </source>
</evidence>
<dbReference type="GO" id="GO:0006357">
    <property type="term" value="P:regulation of transcription by RNA polymerase II"/>
    <property type="evidence" value="ECO:0007669"/>
    <property type="project" value="TreeGrafter"/>
</dbReference>
<dbReference type="EMBL" id="GECL01001414">
    <property type="protein sequence ID" value="JAP04710.1"/>
    <property type="molecule type" value="Transcribed_RNA"/>
</dbReference>
<evidence type="ECO:0000259" key="4">
    <source>
        <dbReference type="Pfam" id="PF13339"/>
    </source>
</evidence>
<evidence type="ECO:0000313" key="5">
    <source>
        <dbReference type="EMBL" id="JAP04710.1"/>
    </source>
</evidence>
<reference evidence="5" key="1">
    <citation type="journal article" date="2018" name="J. Proteomics">
        <title>Exploring the molecular complexity of Triatoma dimidiata sialome.</title>
        <authorList>
            <person name="Santiago P.B."/>
            <person name="de Araujo C.N."/>
            <person name="Charneau S."/>
            <person name="Bastos I.M.D."/>
            <person name="Assumpcao T.C.F."/>
            <person name="Queiroz R.M.L."/>
            <person name="Praca Y.R."/>
            <person name="Cordeiro T.M."/>
            <person name="Garcia C.H.S."/>
            <person name="da Silva I.G."/>
            <person name="Raiol T."/>
            <person name="Motta F.N."/>
            <person name="de Araujo Oliveira J.V."/>
            <person name="de Sousa M.V."/>
            <person name="Ribeiro J.M.C."/>
            <person name="de Santana J.M."/>
        </authorList>
    </citation>
    <scope>NUCLEOTIDE SEQUENCE</scope>
    <source>
        <strain evidence="5">Santander</strain>
        <tissue evidence="5">Salivary glands</tissue>
    </source>
</reference>
<dbReference type="InterPro" id="IPR025160">
    <property type="entry name" value="AATF"/>
</dbReference>
<protein>
    <submittedName>
        <fullName evidence="5">Putative apoptosis antagonizing transcription factor/protein transport protein</fullName>
    </submittedName>
</protein>
<feature type="compositionally biased region" description="Basic and acidic residues" evidence="2">
    <location>
        <begin position="102"/>
        <end position="112"/>
    </location>
</feature>
<dbReference type="Pfam" id="PF08164">
    <property type="entry name" value="TRAUB"/>
    <property type="match status" value="1"/>
</dbReference>
<proteinExistence type="inferred from homology"/>
<name>A0A0V0G9L0_TRIDM</name>
<feature type="region of interest" description="Disordered" evidence="2">
    <location>
        <begin position="261"/>
        <end position="313"/>
    </location>
</feature>
<feature type="compositionally biased region" description="Basic and acidic residues" evidence="2">
    <location>
        <begin position="69"/>
        <end position="80"/>
    </location>
</feature>
<feature type="region of interest" description="Disordered" evidence="2">
    <location>
        <begin position="67"/>
        <end position="138"/>
    </location>
</feature>
<feature type="domain" description="Apoptosis-antagonizing transcription factor C-terminal" evidence="3">
    <location>
        <begin position="425"/>
        <end position="507"/>
    </location>
</feature>
<sequence>KDSVIDLANADFSKIDNFEDVTVGEIRKTIIVDTGYSGKPVSRKKFSKSILKGDSIVKKQVVDEEDFTKDDFEVSSHDTSSDVLVQNKSDNEGPAMDDSDVQSEKSETSLERESEEEEEQSESEEASEDNDDLNDEFGDDIDLANYQQQTEIQKDDINIFSEKSKDTDAEVEKGISVKNQLNIWETLLEGRIKLQPSLIAANKLYQKDDFINFKSLLKAEDETVLSDTYSSLGNLMKIVLELQEVLLNSSQEYLNIRCTKDENSETEKEIGDDESISSSLASGKEEEEDENSENDEPDKNSSLGEPATKKRKLKNRSDHLDEIYADFKLFKDKTIQTWNDKTKITSGKVNSSGYSAYDLPTLKQIEQILLDKKRLIRKTQLKRSDYIILGKEQNEENQPEDDTGKDNDRTQKEYYSEIFDDDDFYHKLLRDFIERKSTDGTDSNKHGRQWLEIQQLRSKMKRKVDTRCTKGRKLRYTVHNKLVNFMAPIPCNMWNEEAETQLFKSLFGKATEHLT</sequence>
<organism evidence="5">
    <name type="scientific">Triatoma dimidiata</name>
    <name type="common">Kissing bug</name>
    <name type="synonym">Meccus dimidiatus</name>
    <dbReference type="NCBI Taxonomy" id="72491"/>
    <lineage>
        <taxon>Eukaryota</taxon>
        <taxon>Metazoa</taxon>
        <taxon>Ecdysozoa</taxon>
        <taxon>Arthropoda</taxon>
        <taxon>Hexapoda</taxon>
        <taxon>Insecta</taxon>
        <taxon>Pterygota</taxon>
        <taxon>Neoptera</taxon>
        <taxon>Paraneoptera</taxon>
        <taxon>Hemiptera</taxon>
        <taxon>Heteroptera</taxon>
        <taxon>Panheteroptera</taxon>
        <taxon>Cimicomorpha</taxon>
        <taxon>Reduviidae</taxon>
        <taxon>Triatominae</taxon>
        <taxon>Triatoma</taxon>
    </lineage>
</organism>
<dbReference type="InterPro" id="IPR039223">
    <property type="entry name" value="AATF/Bfr2"/>
</dbReference>